<name>A0A167LR03_CALVF</name>
<feature type="region of interest" description="Disordered" evidence="1">
    <location>
        <begin position="197"/>
        <end position="216"/>
    </location>
</feature>
<evidence type="ECO:0000256" key="2">
    <source>
        <dbReference type="SAM" id="Phobius"/>
    </source>
</evidence>
<dbReference type="AlphaFoldDB" id="A0A167LR03"/>
<keyword evidence="2" id="KW-0812">Transmembrane</keyword>
<accession>A0A167LR03</accession>
<keyword evidence="2" id="KW-0472">Membrane</keyword>
<feature type="transmembrane region" description="Helical" evidence="2">
    <location>
        <begin position="87"/>
        <end position="106"/>
    </location>
</feature>
<feature type="compositionally biased region" description="Pro residues" evidence="1">
    <location>
        <begin position="207"/>
        <end position="216"/>
    </location>
</feature>
<reference evidence="3 4" key="1">
    <citation type="journal article" date="2016" name="Mol. Biol. Evol.">
        <title>Comparative Genomics of Early-Diverging Mushroom-Forming Fungi Provides Insights into the Origins of Lignocellulose Decay Capabilities.</title>
        <authorList>
            <person name="Nagy L.G."/>
            <person name="Riley R."/>
            <person name="Tritt A."/>
            <person name="Adam C."/>
            <person name="Daum C."/>
            <person name="Floudas D."/>
            <person name="Sun H."/>
            <person name="Yadav J.S."/>
            <person name="Pangilinan J."/>
            <person name="Larsson K.H."/>
            <person name="Matsuura K."/>
            <person name="Barry K."/>
            <person name="Labutti K."/>
            <person name="Kuo R."/>
            <person name="Ohm R.A."/>
            <person name="Bhattacharya S.S."/>
            <person name="Shirouzu T."/>
            <person name="Yoshinaga Y."/>
            <person name="Martin F.M."/>
            <person name="Grigoriev I.V."/>
            <person name="Hibbett D.S."/>
        </authorList>
    </citation>
    <scope>NUCLEOTIDE SEQUENCE [LARGE SCALE GENOMIC DNA]</scope>
    <source>
        <strain evidence="3 4">TUFC12733</strain>
    </source>
</reference>
<keyword evidence="2" id="KW-1133">Transmembrane helix</keyword>
<feature type="transmembrane region" description="Helical" evidence="2">
    <location>
        <begin position="141"/>
        <end position="164"/>
    </location>
</feature>
<evidence type="ECO:0000256" key="1">
    <source>
        <dbReference type="SAM" id="MobiDB-lite"/>
    </source>
</evidence>
<proteinExistence type="predicted"/>
<protein>
    <submittedName>
        <fullName evidence="3">Uncharacterized protein</fullName>
    </submittedName>
</protein>
<sequence>MYTFCCCLPVRFGSFTLSALTAVVSLMISIGMFVALKKQGSGIPAAEKAVLIIAGIVWGVLFFFSVFGFIGTISARRTFVLVYSRMLWIHWFLSTFVGSILIWNLCRKSFHTSYLAQCEAEDPTNNTPDVCEHNLQVGRGVFIAVFVVFQLITLYACVIVSRYVKQLQEEQDHKAIRKMENTLANMSYAYTNQANSFGNTPQTANPANPPNPAPRR</sequence>
<evidence type="ECO:0000313" key="3">
    <source>
        <dbReference type="EMBL" id="KZO95940.1"/>
    </source>
</evidence>
<feature type="transmembrane region" description="Helical" evidence="2">
    <location>
        <begin position="12"/>
        <end position="36"/>
    </location>
</feature>
<evidence type="ECO:0000313" key="4">
    <source>
        <dbReference type="Proteomes" id="UP000076738"/>
    </source>
</evidence>
<gene>
    <name evidence="3" type="ORF">CALVIDRAFT_564221</name>
</gene>
<keyword evidence="4" id="KW-1185">Reference proteome</keyword>
<organism evidence="3 4">
    <name type="scientific">Calocera viscosa (strain TUFC12733)</name>
    <dbReference type="NCBI Taxonomy" id="1330018"/>
    <lineage>
        <taxon>Eukaryota</taxon>
        <taxon>Fungi</taxon>
        <taxon>Dikarya</taxon>
        <taxon>Basidiomycota</taxon>
        <taxon>Agaricomycotina</taxon>
        <taxon>Dacrymycetes</taxon>
        <taxon>Dacrymycetales</taxon>
        <taxon>Dacrymycetaceae</taxon>
        <taxon>Calocera</taxon>
    </lineage>
</organism>
<feature type="transmembrane region" description="Helical" evidence="2">
    <location>
        <begin position="48"/>
        <end position="75"/>
    </location>
</feature>
<dbReference type="STRING" id="1330018.A0A167LR03"/>
<dbReference type="EMBL" id="KV417286">
    <property type="protein sequence ID" value="KZO95940.1"/>
    <property type="molecule type" value="Genomic_DNA"/>
</dbReference>
<dbReference type="OrthoDB" id="3239304at2759"/>
<dbReference type="Proteomes" id="UP000076738">
    <property type="component" value="Unassembled WGS sequence"/>
</dbReference>